<dbReference type="SUPFAM" id="SSF48652">
    <property type="entry name" value="Tetraspanin"/>
    <property type="match status" value="1"/>
</dbReference>
<dbReference type="InterPro" id="IPR018499">
    <property type="entry name" value="Tetraspanin/Peripherin"/>
</dbReference>
<dbReference type="CDD" id="cd03127">
    <property type="entry name" value="tetraspanin_LEL"/>
    <property type="match status" value="1"/>
</dbReference>
<dbReference type="Pfam" id="PF00335">
    <property type="entry name" value="Tetraspanin"/>
    <property type="match status" value="1"/>
</dbReference>
<dbReference type="AlphaFoldDB" id="A0A6G1SEX5"/>
<feature type="transmembrane region" description="Helical" evidence="7">
    <location>
        <begin position="88"/>
        <end position="110"/>
    </location>
</feature>
<keyword evidence="5 7" id="KW-0472">Membrane</keyword>
<proteinExistence type="inferred from homology"/>
<dbReference type="Gene3D" id="1.10.1450.10">
    <property type="entry name" value="Tetraspanin"/>
    <property type="match status" value="1"/>
</dbReference>
<evidence type="ECO:0000256" key="1">
    <source>
        <dbReference type="ARBA" id="ARBA00004141"/>
    </source>
</evidence>
<feature type="disulfide bond" evidence="6">
    <location>
        <begin position="157"/>
        <end position="179"/>
    </location>
</feature>
<evidence type="ECO:0000256" key="4">
    <source>
        <dbReference type="ARBA" id="ARBA00022989"/>
    </source>
</evidence>
<dbReference type="InterPro" id="IPR000301">
    <property type="entry name" value="Tetraspanin_animals"/>
</dbReference>
<dbReference type="PIRSF" id="PIRSF002419">
    <property type="entry name" value="Tetraspanin"/>
    <property type="match status" value="1"/>
</dbReference>
<feature type="transmembrane region" description="Helical" evidence="7">
    <location>
        <begin position="52"/>
        <end position="76"/>
    </location>
</feature>
<keyword evidence="6" id="KW-1015">Disulfide bond</keyword>
<sequence>MGRLCFGLTRAFLIVENFIIVTMASLLIYISFSAMDQDFGMDTLNDNHPKVVHTYISAICAGVGIIIALMSMLGLFGAMRKSESALAMYTAIIIFMLVLLSVLVVITITMQNNGKTIVYKDLDKSVVNATIYIYNYTSPNDFRTKALDQIQKQLSCCGINSANDWKDYGQIRKIPRSCCSNYVETSQPALFKYCEQSEFKIGCWKAMTDYFHSNLAWARTSLYVLIGFSFACSLASISMIRTLRRRSEVV</sequence>
<reference evidence="8" key="1">
    <citation type="submission" date="2018-10" db="EMBL/GenBank/DDBJ databases">
        <title>Transcriptome assembly of Aceria tosichella (Wheat curl mite) Type 2.</title>
        <authorList>
            <person name="Scully E.D."/>
            <person name="Geib S.M."/>
            <person name="Palmer N.A."/>
            <person name="Gupta A.K."/>
            <person name="Sarath G."/>
            <person name="Tatineni S."/>
        </authorList>
    </citation>
    <scope>NUCLEOTIDE SEQUENCE</scope>
    <source>
        <strain evidence="8">LincolnNE</strain>
    </source>
</reference>
<protein>
    <recommendedName>
        <fullName evidence="7">Tetraspanin</fullName>
    </recommendedName>
</protein>
<dbReference type="PANTHER" id="PTHR19282">
    <property type="entry name" value="TETRASPANIN"/>
    <property type="match status" value="1"/>
</dbReference>
<dbReference type="PANTHER" id="PTHR19282:SF544">
    <property type="entry name" value="TETRASPANIN"/>
    <property type="match status" value="1"/>
</dbReference>
<comment type="similarity">
    <text evidence="2 7">Belongs to the tetraspanin (TM4SF) family.</text>
</comment>
<dbReference type="InterPro" id="IPR008952">
    <property type="entry name" value="Tetraspanin_EC2_sf"/>
</dbReference>
<organism evidence="8">
    <name type="scientific">Aceria tosichella</name>
    <name type="common">wheat curl mite</name>
    <dbReference type="NCBI Taxonomy" id="561515"/>
    <lineage>
        <taxon>Eukaryota</taxon>
        <taxon>Metazoa</taxon>
        <taxon>Ecdysozoa</taxon>
        <taxon>Arthropoda</taxon>
        <taxon>Chelicerata</taxon>
        <taxon>Arachnida</taxon>
        <taxon>Acari</taxon>
        <taxon>Acariformes</taxon>
        <taxon>Trombidiformes</taxon>
        <taxon>Prostigmata</taxon>
        <taxon>Eupodina</taxon>
        <taxon>Eriophyoidea</taxon>
        <taxon>Eriophyidae</taxon>
        <taxon>Eriophyinae</taxon>
        <taxon>Aceriini</taxon>
        <taxon>Aceria</taxon>
    </lineage>
</organism>
<evidence type="ECO:0000256" key="2">
    <source>
        <dbReference type="ARBA" id="ARBA00006840"/>
    </source>
</evidence>
<feature type="transmembrane region" description="Helical" evidence="7">
    <location>
        <begin position="220"/>
        <end position="240"/>
    </location>
</feature>
<evidence type="ECO:0000256" key="7">
    <source>
        <dbReference type="RuleBase" id="RU361218"/>
    </source>
</evidence>
<keyword evidence="3 7" id="KW-0812">Transmembrane</keyword>
<accession>A0A6G1SEX5</accession>
<evidence type="ECO:0000313" key="8">
    <source>
        <dbReference type="EMBL" id="MDE48717.1"/>
    </source>
</evidence>
<gene>
    <name evidence="8" type="primary">TSPAN6_0</name>
    <name evidence="8" type="ORF">g.1217</name>
</gene>
<evidence type="ECO:0000256" key="6">
    <source>
        <dbReference type="PIRSR" id="PIRSR002419-1"/>
    </source>
</evidence>
<keyword evidence="4 7" id="KW-1133">Transmembrane helix</keyword>
<dbReference type="GO" id="GO:0005886">
    <property type="term" value="C:plasma membrane"/>
    <property type="evidence" value="ECO:0007669"/>
    <property type="project" value="TreeGrafter"/>
</dbReference>
<feature type="transmembrane region" description="Helical" evidence="7">
    <location>
        <begin position="12"/>
        <end position="32"/>
    </location>
</feature>
<comment type="subcellular location">
    <subcellularLocation>
        <location evidence="1 7">Membrane</location>
        <topology evidence="1 7">Multi-pass membrane protein</topology>
    </subcellularLocation>
</comment>
<name>A0A6G1SEX5_9ACAR</name>
<dbReference type="EMBL" id="GGYP01003946">
    <property type="protein sequence ID" value="MDE48717.1"/>
    <property type="molecule type" value="Transcribed_RNA"/>
</dbReference>
<evidence type="ECO:0000256" key="3">
    <source>
        <dbReference type="ARBA" id="ARBA00022692"/>
    </source>
</evidence>
<evidence type="ECO:0000256" key="5">
    <source>
        <dbReference type="ARBA" id="ARBA00023136"/>
    </source>
</evidence>